<reference evidence="1" key="1">
    <citation type="journal article" date="2014" name="Aquat. Biol.">
        <title>New SNP markers reveal largely concordant clinal variation across the hybrid zone between Mytilus spp. in the Baltic Sea.</title>
        <authorList>
            <person name="Zbawicka M."/>
            <person name="Sanko T.J."/>
            <person name="Strand J."/>
            <person name="Wenne R."/>
        </authorList>
    </citation>
    <scope>NUCLEOTIDE SEQUENCE</scope>
</reference>
<name>A0A077GYV1_MYTTR</name>
<accession>A0A077GYV1</accession>
<organism evidence="1">
    <name type="scientific">Mytilus trossulus</name>
    <name type="common">Blue mussel</name>
    <dbReference type="NCBI Taxonomy" id="6551"/>
    <lineage>
        <taxon>Eukaryota</taxon>
        <taxon>Metazoa</taxon>
        <taxon>Spiralia</taxon>
        <taxon>Lophotrochozoa</taxon>
        <taxon>Mollusca</taxon>
        <taxon>Bivalvia</taxon>
        <taxon>Autobranchia</taxon>
        <taxon>Pteriomorphia</taxon>
        <taxon>Mytilida</taxon>
        <taxon>Mytiloidea</taxon>
        <taxon>Mytilidae</taxon>
        <taxon>Mytilinae</taxon>
        <taxon>Mytilus</taxon>
    </lineage>
</organism>
<evidence type="ECO:0000313" key="1">
    <source>
        <dbReference type="EMBL" id="AIL82421.1"/>
    </source>
</evidence>
<dbReference type="EMBL" id="KJ871061">
    <property type="protein sequence ID" value="AIL82421.1"/>
    <property type="molecule type" value="mRNA"/>
</dbReference>
<dbReference type="AlphaFoldDB" id="A0A077GYV1"/>
<protein>
    <submittedName>
        <fullName evidence="1">Uncharacterized protein</fullName>
    </submittedName>
</protein>
<sequence length="59" mass="7029">MVIQHDLQQQQHKATTTFCHQGLNFGNYLLRRKRKKKNWCLLRGSLHGDQARHLYGNHC</sequence>
<proteinExistence type="evidence at transcript level"/>